<dbReference type="SUPFAM" id="SSF51658">
    <property type="entry name" value="Xylose isomerase-like"/>
    <property type="match status" value="1"/>
</dbReference>
<dbReference type="InterPro" id="IPR013022">
    <property type="entry name" value="Xyl_isomerase-like_TIM-brl"/>
</dbReference>
<feature type="chain" id="PRO_5047223429" evidence="1">
    <location>
        <begin position="25"/>
        <end position="316"/>
    </location>
</feature>
<dbReference type="Pfam" id="PF01261">
    <property type="entry name" value="AP_endonuc_2"/>
    <property type="match status" value="1"/>
</dbReference>
<dbReference type="EMBL" id="JBBVGT010000002">
    <property type="protein sequence ID" value="MFB5944931.1"/>
    <property type="molecule type" value="Genomic_DNA"/>
</dbReference>
<dbReference type="InterPro" id="IPR050312">
    <property type="entry name" value="IolE/XylAMocC-like"/>
</dbReference>
<name>A0ABV5CBT3_9SPHI</name>
<dbReference type="InterPro" id="IPR036237">
    <property type="entry name" value="Xyl_isomerase-like_sf"/>
</dbReference>
<keyword evidence="1" id="KW-0732">Signal</keyword>
<comment type="caution">
    <text evidence="3">The sequence shown here is derived from an EMBL/GenBank/DDBJ whole genome shotgun (WGS) entry which is preliminary data.</text>
</comment>
<dbReference type="GO" id="GO:0016853">
    <property type="term" value="F:isomerase activity"/>
    <property type="evidence" value="ECO:0007669"/>
    <property type="project" value="UniProtKB-KW"/>
</dbReference>
<protein>
    <submittedName>
        <fullName evidence="3">Sugar phosphate isomerase/epimerase family protein</fullName>
    </submittedName>
</protein>
<dbReference type="RefSeq" id="WP_375556489.1">
    <property type="nucleotide sequence ID" value="NZ_JBBVGT010000002.1"/>
</dbReference>
<keyword evidence="4" id="KW-1185">Reference proteome</keyword>
<dbReference type="PANTHER" id="PTHR12110">
    <property type="entry name" value="HYDROXYPYRUVATE ISOMERASE"/>
    <property type="match status" value="1"/>
</dbReference>
<gene>
    <name evidence="3" type="ORF">WKR92_03715</name>
</gene>
<reference evidence="3 4" key="1">
    <citation type="submission" date="2024-04" db="EMBL/GenBank/DDBJ databases">
        <title>Albibacterium profundi sp. nov., isolated from sediment of the Challenger Deep of Mariana Trench.</title>
        <authorList>
            <person name="Wang Y."/>
        </authorList>
    </citation>
    <scope>NUCLEOTIDE SEQUENCE [LARGE SCALE GENOMIC DNA]</scope>
    <source>
        <strain evidence="3 4">RHL897</strain>
    </source>
</reference>
<feature type="signal peptide" evidence="1">
    <location>
        <begin position="1"/>
        <end position="24"/>
    </location>
</feature>
<proteinExistence type="predicted"/>
<evidence type="ECO:0000256" key="1">
    <source>
        <dbReference type="SAM" id="SignalP"/>
    </source>
</evidence>
<organism evidence="3 4">
    <name type="scientific">Albibacterium profundi</name>
    <dbReference type="NCBI Taxonomy" id="3134906"/>
    <lineage>
        <taxon>Bacteria</taxon>
        <taxon>Pseudomonadati</taxon>
        <taxon>Bacteroidota</taxon>
        <taxon>Sphingobacteriia</taxon>
        <taxon>Sphingobacteriales</taxon>
        <taxon>Sphingobacteriaceae</taxon>
        <taxon>Albibacterium</taxon>
    </lineage>
</organism>
<feature type="domain" description="Xylose isomerase-like TIM barrel" evidence="2">
    <location>
        <begin position="51"/>
        <end position="292"/>
    </location>
</feature>
<accession>A0ABV5CBT3</accession>
<evidence type="ECO:0000313" key="4">
    <source>
        <dbReference type="Proteomes" id="UP001580928"/>
    </source>
</evidence>
<evidence type="ECO:0000313" key="3">
    <source>
        <dbReference type="EMBL" id="MFB5944931.1"/>
    </source>
</evidence>
<sequence length="316" mass="35828">MKRIGITLCLICALFLWQTSLSIAVPKPPKKLEIGVAMGIDKITAENMKYAKSADIHHIEIGVGALIDRETLTFTKSHQEILKLVTEVKKAADGAGINIWSIHMPFSNKIDLSMRNEEARAKTIELHKQVLEYVKILNPEIILFHPSFYLGLNEREERKQQLIKSAIELNKYVKTIDATMVIENMLGYELVLANGKRERPLLRTVEEAVEIMNRLPEDIYSAVDMNHIKNPEKLIRALGKRVKTVHVADGTGKEENHAFPCSGEGENNWVDIIAALDETGYSGPFMYESKYPDLKDLKACYDSMYNDYVHSLSLKK</sequence>
<dbReference type="Gene3D" id="3.20.20.150">
    <property type="entry name" value="Divalent-metal-dependent TIM barrel enzymes"/>
    <property type="match status" value="1"/>
</dbReference>
<dbReference type="PANTHER" id="PTHR12110:SF53">
    <property type="entry name" value="BLR5974 PROTEIN"/>
    <property type="match status" value="1"/>
</dbReference>
<evidence type="ECO:0000259" key="2">
    <source>
        <dbReference type="Pfam" id="PF01261"/>
    </source>
</evidence>
<dbReference type="Proteomes" id="UP001580928">
    <property type="component" value="Unassembled WGS sequence"/>
</dbReference>
<keyword evidence="3" id="KW-0413">Isomerase</keyword>